<reference evidence="1" key="1">
    <citation type="submission" date="2021-06" db="EMBL/GenBank/DDBJ databases">
        <authorList>
            <person name="Kallberg Y."/>
            <person name="Tangrot J."/>
            <person name="Rosling A."/>
        </authorList>
    </citation>
    <scope>NUCLEOTIDE SEQUENCE</scope>
    <source>
        <strain evidence="1">FL966</strain>
    </source>
</reference>
<dbReference type="EMBL" id="CAJVQA010000774">
    <property type="protein sequence ID" value="CAG8490101.1"/>
    <property type="molecule type" value="Genomic_DNA"/>
</dbReference>
<evidence type="ECO:0000313" key="1">
    <source>
        <dbReference type="EMBL" id="CAG8490101.1"/>
    </source>
</evidence>
<protein>
    <submittedName>
        <fullName evidence="1">24486_t:CDS:1</fullName>
    </submittedName>
</protein>
<keyword evidence="2" id="KW-1185">Reference proteome</keyword>
<comment type="caution">
    <text evidence="1">The sequence shown here is derived from an EMBL/GenBank/DDBJ whole genome shotgun (WGS) entry which is preliminary data.</text>
</comment>
<sequence length="67" mass="7766">MSQDSSSKGIFGIISYIALERSLLDILQDSEYNDLEWNSKVAILYYIINAKLAHKDFYSENILILDY</sequence>
<dbReference type="Proteomes" id="UP000789759">
    <property type="component" value="Unassembled WGS sequence"/>
</dbReference>
<accession>A0A9N8WHS3</accession>
<organism evidence="1 2">
    <name type="scientific">Cetraspora pellucida</name>
    <dbReference type="NCBI Taxonomy" id="1433469"/>
    <lineage>
        <taxon>Eukaryota</taxon>
        <taxon>Fungi</taxon>
        <taxon>Fungi incertae sedis</taxon>
        <taxon>Mucoromycota</taxon>
        <taxon>Glomeromycotina</taxon>
        <taxon>Glomeromycetes</taxon>
        <taxon>Diversisporales</taxon>
        <taxon>Gigasporaceae</taxon>
        <taxon>Cetraspora</taxon>
    </lineage>
</organism>
<dbReference type="AlphaFoldDB" id="A0A9N8WHS3"/>
<evidence type="ECO:0000313" key="2">
    <source>
        <dbReference type="Proteomes" id="UP000789759"/>
    </source>
</evidence>
<gene>
    <name evidence="1" type="ORF">CPELLU_LOCUS1939</name>
</gene>
<proteinExistence type="predicted"/>
<name>A0A9N8WHS3_9GLOM</name>